<keyword evidence="4" id="KW-0677">Repeat</keyword>
<dbReference type="PROSITE" id="PS00028">
    <property type="entry name" value="ZINC_FINGER_C2H2_1"/>
    <property type="match status" value="5"/>
</dbReference>
<keyword evidence="6" id="KW-0862">Zinc</keyword>
<evidence type="ECO:0000313" key="14">
    <source>
        <dbReference type="Ensembl" id="ENSATEP00000067885.2"/>
    </source>
</evidence>
<feature type="domain" description="C2H2-type" evidence="13">
    <location>
        <begin position="236"/>
        <end position="263"/>
    </location>
</feature>
<reference evidence="14" key="2">
    <citation type="submission" date="2025-08" db="UniProtKB">
        <authorList>
            <consortium name="Ensembl"/>
        </authorList>
    </citation>
    <scope>IDENTIFICATION</scope>
</reference>
<feature type="domain" description="C2H2-type" evidence="13">
    <location>
        <begin position="320"/>
        <end position="347"/>
    </location>
</feature>
<dbReference type="InterPro" id="IPR036236">
    <property type="entry name" value="Znf_C2H2_sf"/>
</dbReference>
<dbReference type="FunFam" id="3.30.160.60:FF:001480">
    <property type="entry name" value="Si:cabz01071911.3"/>
    <property type="match status" value="2"/>
</dbReference>
<comment type="subcellular location">
    <subcellularLocation>
        <location evidence="1">Nucleus</location>
    </subcellularLocation>
</comment>
<evidence type="ECO:0000256" key="7">
    <source>
        <dbReference type="ARBA" id="ARBA00023015"/>
    </source>
</evidence>
<keyword evidence="10" id="KW-0539">Nucleus</keyword>
<dbReference type="Proteomes" id="UP000265040">
    <property type="component" value="Chromosome 17"/>
</dbReference>
<evidence type="ECO:0000256" key="6">
    <source>
        <dbReference type="ARBA" id="ARBA00022833"/>
    </source>
</evidence>
<evidence type="ECO:0000256" key="2">
    <source>
        <dbReference type="ARBA" id="ARBA00006991"/>
    </source>
</evidence>
<dbReference type="Pfam" id="PF05605">
    <property type="entry name" value="zf-Di19"/>
    <property type="match status" value="2"/>
</dbReference>
<feature type="compositionally biased region" description="Basic and acidic residues" evidence="12">
    <location>
        <begin position="142"/>
        <end position="151"/>
    </location>
</feature>
<dbReference type="InParanoid" id="A0A7N6FKD3"/>
<feature type="region of interest" description="Disordered" evidence="12">
    <location>
        <begin position="124"/>
        <end position="210"/>
    </location>
</feature>
<evidence type="ECO:0000256" key="12">
    <source>
        <dbReference type="SAM" id="MobiDB-lite"/>
    </source>
</evidence>
<gene>
    <name evidence="14" type="primary">XAF1</name>
</gene>
<dbReference type="FunFam" id="3.30.160.60:FF:000130">
    <property type="entry name" value="Spalt-like transcription factor 4"/>
    <property type="match status" value="1"/>
</dbReference>
<feature type="domain" description="C2H2-type" evidence="13">
    <location>
        <begin position="264"/>
        <end position="291"/>
    </location>
</feature>
<evidence type="ECO:0000256" key="4">
    <source>
        <dbReference type="ARBA" id="ARBA00022737"/>
    </source>
</evidence>
<evidence type="ECO:0000256" key="8">
    <source>
        <dbReference type="ARBA" id="ARBA00023125"/>
    </source>
</evidence>
<sequence length="384" mass="43870">MLTLQSLKVFISQRLIEAVEEVMGHVERTLTEYEEEMERRCGKLLDTCPRVEEEQRAAACQQQLVVKEEVPEEQEWIPSLNQEDPDRPCIKLEKQDFWTSKEVTIDLQGLHEKNATRFQYSSVHVKSEDAEEKSHSSQFHQRHTDKNREEEPPASSSADQMKTEADGEEHREPEPHRILVSSLSGSDDKMDNSFEHNSKDSGDDCREIRKPQTGLKTIKNIVSENDTGHNATNKSFTCSKCGKRFGQKHHLLTHMRCHTGEKPFSCSFCGRRFTQKGNLTQHMTIHTREKPCSCPVCGERFSQKGNLTQHLTVHTRENPCSCPICGENLAQKGSLAQHLTMHTQEKPCSCPVCGERFAQKGNLTQHMTVHAREKFCCQRRVGEG</sequence>
<keyword evidence="9" id="KW-0804">Transcription</keyword>
<dbReference type="Pfam" id="PF00096">
    <property type="entry name" value="zf-C2H2"/>
    <property type="match status" value="1"/>
</dbReference>
<evidence type="ECO:0000259" key="13">
    <source>
        <dbReference type="PROSITE" id="PS50157"/>
    </source>
</evidence>
<keyword evidence="15" id="KW-1185">Reference proteome</keyword>
<evidence type="ECO:0000256" key="5">
    <source>
        <dbReference type="ARBA" id="ARBA00022771"/>
    </source>
</evidence>
<feature type="compositionally biased region" description="Basic and acidic residues" evidence="12">
    <location>
        <begin position="186"/>
        <end position="210"/>
    </location>
</feature>
<feature type="compositionally biased region" description="Basic and acidic residues" evidence="12">
    <location>
        <begin position="161"/>
        <end position="177"/>
    </location>
</feature>
<dbReference type="SMART" id="SM00355">
    <property type="entry name" value="ZnF_C2H2"/>
    <property type="match status" value="5"/>
</dbReference>
<dbReference type="Gene3D" id="3.30.160.60">
    <property type="entry name" value="Classic Zinc Finger"/>
    <property type="match status" value="5"/>
</dbReference>
<name>A0A7N6FKD3_ANATE</name>
<evidence type="ECO:0000256" key="9">
    <source>
        <dbReference type="ARBA" id="ARBA00023163"/>
    </source>
</evidence>
<evidence type="ECO:0000313" key="15">
    <source>
        <dbReference type="Proteomes" id="UP000265040"/>
    </source>
</evidence>
<feature type="compositionally biased region" description="Basic and acidic residues" evidence="12">
    <location>
        <begin position="125"/>
        <end position="135"/>
    </location>
</feature>
<proteinExistence type="inferred from homology"/>
<evidence type="ECO:0000256" key="10">
    <source>
        <dbReference type="ARBA" id="ARBA00023242"/>
    </source>
</evidence>
<dbReference type="GO" id="GO:0005634">
    <property type="term" value="C:nucleus"/>
    <property type="evidence" value="ECO:0007669"/>
    <property type="project" value="UniProtKB-SubCell"/>
</dbReference>
<keyword evidence="7" id="KW-0805">Transcription regulation</keyword>
<dbReference type="InterPro" id="IPR013087">
    <property type="entry name" value="Znf_C2H2_type"/>
</dbReference>
<evidence type="ECO:0000256" key="3">
    <source>
        <dbReference type="ARBA" id="ARBA00022723"/>
    </source>
</evidence>
<feature type="domain" description="C2H2-type" evidence="13">
    <location>
        <begin position="348"/>
        <end position="375"/>
    </location>
</feature>
<comment type="similarity">
    <text evidence="2">Belongs to the krueppel C2H2-type zinc-finger protein family.</text>
</comment>
<keyword evidence="8" id="KW-0238">DNA-binding</keyword>
<dbReference type="FunFam" id="3.30.160.60:FF:000322">
    <property type="entry name" value="GDNF-inducible zinc finger protein 1"/>
    <property type="match status" value="1"/>
</dbReference>
<reference evidence="14" key="3">
    <citation type="submission" date="2025-09" db="UniProtKB">
        <authorList>
            <consortium name="Ensembl"/>
        </authorList>
    </citation>
    <scope>IDENTIFICATION</scope>
</reference>
<keyword evidence="3" id="KW-0479">Metal-binding</keyword>
<evidence type="ECO:0000256" key="11">
    <source>
        <dbReference type="PROSITE-ProRule" id="PRU00042"/>
    </source>
</evidence>
<protein>
    <recommendedName>
        <fullName evidence="13">C2H2-type domain-containing protein</fullName>
    </recommendedName>
</protein>
<accession>A0A7N6FKD3</accession>
<dbReference type="InterPro" id="IPR008598">
    <property type="entry name" value="Di19_Zn-bd"/>
</dbReference>
<dbReference type="GO" id="GO:0008270">
    <property type="term" value="F:zinc ion binding"/>
    <property type="evidence" value="ECO:0007669"/>
    <property type="project" value="UniProtKB-KW"/>
</dbReference>
<dbReference type="PANTHER" id="PTHR24394">
    <property type="entry name" value="ZINC FINGER PROTEIN"/>
    <property type="match status" value="1"/>
</dbReference>
<dbReference type="GeneTree" id="ENSGT01150000286953"/>
<keyword evidence="5 11" id="KW-0863">Zinc-finger</keyword>
<evidence type="ECO:0000256" key="1">
    <source>
        <dbReference type="ARBA" id="ARBA00004123"/>
    </source>
</evidence>
<dbReference type="GO" id="GO:0000981">
    <property type="term" value="F:DNA-binding transcription factor activity, RNA polymerase II-specific"/>
    <property type="evidence" value="ECO:0007669"/>
    <property type="project" value="TreeGrafter"/>
</dbReference>
<dbReference type="SUPFAM" id="SSF57667">
    <property type="entry name" value="beta-beta-alpha zinc fingers"/>
    <property type="match status" value="3"/>
</dbReference>
<dbReference type="AlphaFoldDB" id="A0A7N6FKD3"/>
<reference evidence="14" key="1">
    <citation type="submission" date="2021-04" db="EMBL/GenBank/DDBJ databases">
        <authorList>
            <consortium name="Wellcome Sanger Institute Data Sharing"/>
        </authorList>
    </citation>
    <scope>NUCLEOTIDE SEQUENCE [LARGE SCALE GENOMIC DNA]</scope>
</reference>
<dbReference type="GO" id="GO:0003677">
    <property type="term" value="F:DNA binding"/>
    <property type="evidence" value="ECO:0007669"/>
    <property type="project" value="UniProtKB-KW"/>
</dbReference>
<dbReference type="PANTHER" id="PTHR24394:SF44">
    <property type="entry name" value="ZINC FINGER PROTEIN 271-LIKE"/>
    <property type="match status" value="1"/>
</dbReference>
<dbReference type="PROSITE" id="PS50157">
    <property type="entry name" value="ZINC_FINGER_C2H2_2"/>
    <property type="match status" value="5"/>
</dbReference>
<organism evidence="14 15">
    <name type="scientific">Anabas testudineus</name>
    <name type="common">Climbing perch</name>
    <name type="synonym">Anthias testudineus</name>
    <dbReference type="NCBI Taxonomy" id="64144"/>
    <lineage>
        <taxon>Eukaryota</taxon>
        <taxon>Metazoa</taxon>
        <taxon>Chordata</taxon>
        <taxon>Craniata</taxon>
        <taxon>Vertebrata</taxon>
        <taxon>Euteleostomi</taxon>
        <taxon>Actinopterygii</taxon>
        <taxon>Neopterygii</taxon>
        <taxon>Teleostei</taxon>
        <taxon>Neoteleostei</taxon>
        <taxon>Acanthomorphata</taxon>
        <taxon>Anabantaria</taxon>
        <taxon>Anabantiformes</taxon>
        <taxon>Anabantoidei</taxon>
        <taxon>Anabantidae</taxon>
        <taxon>Anabas</taxon>
    </lineage>
</organism>
<dbReference type="Ensembl" id="ENSATET00000063453.2">
    <property type="protein sequence ID" value="ENSATEP00000067885.2"/>
    <property type="gene ID" value="ENSATEG00000029334.2"/>
</dbReference>
<feature type="domain" description="C2H2-type" evidence="13">
    <location>
        <begin position="292"/>
        <end position="319"/>
    </location>
</feature>